<accession>A0A8C5I3V4</accession>
<evidence type="ECO:0000313" key="1">
    <source>
        <dbReference type="Ensembl" id="ENSGWIP00000053224.1"/>
    </source>
</evidence>
<keyword evidence="2" id="KW-1185">Reference proteome</keyword>
<evidence type="ECO:0008006" key="3">
    <source>
        <dbReference type="Google" id="ProtNLM"/>
    </source>
</evidence>
<reference evidence="1" key="2">
    <citation type="submission" date="2025-08" db="UniProtKB">
        <authorList>
            <consortium name="Ensembl"/>
        </authorList>
    </citation>
    <scope>IDENTIFICATION</scope>
</reference>
<dbReference type="PANTHER" id="PTHR45913">
    <property type="entry name" value="EPM2A-INTERACTING PROTEIN 1"/>
    <property type="match status" value="1"/>
</dbReference>
<proteinExistence type="predicted"/>
<dbReference type="PANTHER" id="PTHR45913:SF21">
    <property type="entry name" value="DUF4371 DOMAIN-CONTAINING PROTEIN"/>
    <property type="match status" value="1"/>
</dbReference>
<dbReference type="Ensembl" id="ENSGWIT00000057398.1">
    <property type="protein sequence ID" value="ENSGWIP00000053224.1"/>
    <property type="gene ID" value="ENSGWIG00000025598.1"/>
</dbReference>
<dbReference type="AlphaFoldDB" id="A0A8C5I3V4"/>
<dbReference type="Proteomes" id="UP000694680">
    <property type="component" value="Chromosome 6"/>
</dbReference>
<evidence type="ECO:0000313" key="2">
    <source>
        <dbReference type="Proteomes" id="UP000694680"/>
    </source>
</evidence>
<reference evidence="1" key="1">
    <citation type="submission" date="2020-06" db="EMBL/GenBank/DDBJ databases">
        <authorList>
            <consortium name="Wellcome Sanger Institute Data Sharing"/>
        </authorList>
    </citation>
    <scope>NUCLEOTIDE SEQUENCE [LARGE SCALE GENOMIC DNA]</scope>
</reference>
<protein>
    <recommendedName>
        <fullName evidence="3">SPIN-DOC-like zinc-finger domain-containing protein</fullName>
    </recommendedName>
</protein>
<sequence length="170" mass="19915">MAKRKKDDEYHTFQNEWTEEYWEADFCFTNVKCVCLLCGTSLAVFKKCNVERRFTKLHSNFSQDFPLGSSLCKNKVKELKNTLQKQLFTKPKKKVNATTEASFKVAHILTKNKNTFTDGGIIKEHSKQNCLFTFSKWKSKDFSTSPLLQRCWRSIQKQEMCLTNRDIVTC</sequence>
<organism evidence="1 2">
    <name type="scientific">Gouania willdenowi</name>
    <name type="common">Blunt-snouted clingfish</name>
    <name type="synonym">Lepadogaster willdenowi</name>
    <dbReference type="NCBI Taxonomy" id="441366"/>
    <lineage>
        <taxon>Eukaryota</taxon>
        <taxon>Metazoa</taxon>
        <taxon>Chordata</taxon>
        <taxon>Craniata</taxon>
        <taxon>Vertebrata</taxon>
        <taxon>Euteleostomi</taxon>
        <taxon>Actinopterygii</taxon>
        <taxon>Neopterygii</taxon>
        <taxon>Teleostei</taxon>
        <taxon>Neoteleostei</taxon>
        <taxon>Acanthomorphata</taxon>
        <taxon>Ovalentaria</taxon>
        <taxon>Blenniimorphae</taxon>
        <taxon>Blenniiformes</taxon>
        <taxon>Gobiesocoidei</taxon>
        <taxon>Gobiesocidae</taxon>
        <taxon>Gobiesocinae</taxon>
        <taxon>Gouania</taxon>
    </lineage>
</organism>
<reference evidence="1" key="3">
    <citation type="submission" date="2025-09" db="UniProtKB">
        <authorList>
            <consortium name="Ensembl"/>
        </authorList>
    </citation>
    <scope>IDENTIFICATION</scope>
</reference>
<name>A0A8C5I3V4_GOUWI</name>